<dbReference type="EMBL" id="FOJM01000002">
    <property type="protein sequence ID" value="SFA40742.1"/>
    <property type="molecule type" value="Genomic_DNA"/>
</dbReference>
<keyword evidence="9" id="KW-1185">Reference proteome</keyword>
<dbReference type="STRING" id="332999.SAMN04488511_102154"/>
<gene>
    <name evidence="8" type="ORF">SAMN04488511_102154</name>
</gene>
<dbReference type="AlphaFoldDB" id="A0A1I0SMN1"/>
<evidence type="ECO:0000259" key="6">
    <source>
        <dbReference type="Pfam" id="PF07980"/>
    </source>
</evidence>
<dbReference type="RefSeq" id="WP_090980283.1">
    <property type="nucleotide sequence ID" value="NZ_FOJM01000002.1"/>
</dbReference>
<evidence type="ECO:0000259" key="7">
    <source>
        <dbReference type="Pfam" id="PF14322"/>
    </source>
</evidence>
<dbReference type="PROSITE" id="PS51257">
    <property type="entry name" value="PROKAR_LIPOPROTEIN"/>
    <property type="match status" value="1"/>
</dbReference>
<dbReference type="InterPro" id="IPR011990">
    <property type="entry name" value="TPR-like_helical_dom_sf"/>
</dbReference>
<evidence type="ECO:0000313" key="9">
    <source>
        <dbReference type="Proteomes" id="UP000198836"/>
    </source>
</evidence>
<organism evidence="8 9">
    <name type="scientific">Pedobacter suwonensis</name>
    <dbReference type="NCBI Taxonomy" id="332999"/>
    <lineage>
        <taxon>Bacteria</taxon>
        <taxon>Pseudomonadati</taxon>
        <taxon>Bacteroidota</taxon>
        <taxon>Sphingobacteriia</taxon>
        <taxon>Sphingobacteriales</taxon>
        <taxon>Sphingobacteriaceae</taxon>
        <taxon>Pedobacter</taxon>
    </lineage>
</organism>
<comment type="subcellular location">
    <subcellularLocation>
        <location evidence="1">Cell outer membrane</location>
    </subcellularLocation>
</comment>
<keyword evidence="4" id="KW-0472">Membrane</keyword>
<evidence type="ECO:0000256" key="4">
    <source>
        <dbReference type="ARBA" id="ARBA00023136"/>
    </source>
</evidence>
<dbReference type="SUPFAM" id="SSF48452">
    <property type="entry name" value="TPR-like"/>
    <property type="match status" value="1"/>
</dbReference>
<keyword evidence="5" id="KW-0998">Cell outer membrane</keyword>
<proteinExistence type="inferred from homology"/>
<dbReference type="Pfam" id="PF14322">
    <property type="entry name" value="SusD-like_3"/>
    <property type="match status" value="1"/>
</dbReference>
<name>A0A1I0SMN1_9SPHI</name>
<evidence type="ECO:0000313" key="8">
    <source>
        <dbReference type="EMBL" id="SFA40742.1"/>
    </source>
</evidence>
<evidence type="ECO:0000256" key="5">
    <source>
        <dbReference type="ARBA" id="ARBA00023237"/>
    </source>
</evidence>
<comment type="similarity">
    <text evidence="2">Belongs to the SusD family.</text>
</comment>
<accession>A0A1I0SMN1</accession>
<sequence length="503" mass="56217">MKKIFLCSLVLIMTLSISCKKFLEEYSQEEMRPGSTGDLTSLMNGDAYPNGVSIETFDVLTDDIQNNPLIQVNGAPIPTYLASLQAGTPMFTFNPTMFDQNNTISTSANVYTRLYTKIKGCNVIIDYLDNVSGTAKDKNAILGQCLFLRAYYYLRLVTLYGQMYNGAGVNPETALGVPLVLSSQVKDGGLPRNSLKEVYDQVEKDLLRAEPLLRANFTPTNVFRVSADLCNALLSRFYLYKGRNEDMDKTIQYATATLQNKFILTSLAGFVGSNNAISPNGIYNAASPEVLWIYSGSYSDINTVNFDNRSLPPFTVSADLSNQYDKGTGTSNYGDLRYQYYFQSFTTASGTKFPYRTAKNTVNATYGTKGFRVAELYLNRAEAYARRFLVSGNTTDRTAALADLNTLRQSRYDTRNTVYTPVNITDAQALYTFCKEERRRELALEDCHRFIDLKRWGMGVTHIYTGPDNVTSTFTLPPNSPLFALPIPYDVMLANTGLIQNPR</sequence>
<dbReference type="GO" id="GO:0009279">
    <property type="term" value="C:cell outer membrane"/>
    <property type="evidence" value="ECO:0007669"/>
    <property type="project" value="UniProtKB-SubCell"/>
</dbReference>
<evidence type="ECO:0000256" key="1">
    <source>
        <dbReference type="ARBA" id="ARBA00004442"/>
    </source>
</evidence>
<dbReference type="InterPro" id="IPR012944">
    <property type="entry name" value="SusD_RagB_dom"/>
</dbReference>
<feature type="domain" description="RagB/SusD" evidence="6">
    <location>
        <begin position="320"/>
        <end position="502"/>
    </location>
</feature>
<dbReference type="OrthoDB" id="1094477at2"/>
<feature type="domain" description="SusD-like N-terminal" evidence="7">
    <location>
        <begin position="105"/>
        <end position="239"/>
    </location>
</feature>
<evidence type="ECO:0000256" key="2">
    <source>
        <dbReference type="ARBA" id="ARBA00006275"/>
    </source>
</evidence>
<keyword evidence="3" id="KW-0732">Signal</keyword>
<reference evidence="9" key="1">
    <citation type="submission" date="2016-10" db="EMBL/GenBank/DDBJ databases">
        <authorList>
            <person name="Varghese N."/>
            <person name="Submissions S."/>
        </authorList>
    </citation>
    <scope>NUCLEOTIDE SEQUENCE [LARGE SCALE GENOMIC DNA]</scope>
    <source>
        <strain evidence="9">DSM 18130</strain>
    </source>
</reference>
<dbReference type="Gene3D" id="1.25.40.390">
    <property type="match status" value="1"/>
</dbReference>
<dbReference type="InterPro" id="IPR033985">
    <property type="entry name" value="SusD-like_N"/>
</dbReference>
<dbReference type="Proteomes" id="UP000198836">
    <property type="component" value="Unassembled WGS sequence"/>
</dbReference>
<protein>
    <submittedName>
        <fullName evidence="8">SusD family protein</fullName>
    </submittedName>
</protein>
<evidence type="ECO:0000256" key="3">
    <source>
        <dbReference type="ARBA" id="ARBA00022729"/>
    </source>
</evidence>
<dbReference type="Pfam" id="PF07980">
    <property type="entry name" value="SusD_RagB"/>
    <property type="match status" value="1"/>
</dbReference>